<dbReference type="SUPFAM" id="SSF49899">
    <property type="entry name" value="Concanavalin A-like lectins/glucanases"/>
    <property type="match status" value="1"/>
</dbReference>
<name>B6U8G0_MAIZE</name>
<feature type="compositionally biased region" description="Low complexity" evidence="3">
    <location>
        <begin position="181"/>
        <end position="195"/>
    </location>
</feature>
<organism evidence="5">
    <name type="scientific">Zea mays</name>
    <name type="common">Maize</name>
    <dbReference type="NCBI Taxonomy" id="4577"/>
    <lineage>
        <taxon>Eukaryota</taxon>
        <taxon>Viridiplantae</taxon>
        <taxon>Streptophyta</taxon>
        <taxon>Embryophyta</taxon>
        <taxon>Tracheophyta</taxon>
        <taxon>Spermatophyta</taxon>
        <taxon>Magnoliopsida</taxon>
        <taxon>Liliopsida</taxon>
        <taxon>Poales</taxon>
        <taxon>Poaceae</taxon>
        <taxon>PACMAD clade</taxon>
        <taxon>Panicoideae</taxon>
        <taxon>Andropogonodae</taxon>
        <taxon>Andropogoneae</taxon>
        <taxon>Tripsacinae</taxon>
        <taxon>Zea</taxon>
    </lineage>
</organism>
<keyword evidence="1" id="KW-0378">Hydrolase</keyword>
<feature type="region of interest" description="Disordered" evidence="3">
    <location>
        <begin position="179"/>
        <end position="207"/>
    </location>
</feature>
<dbReference type="InterPro" id="IPR044791">
    <property type="entry name" value="Beta-glucanase/XTH"/>
</dbReference>
<dbReference type="Gene3D" id="2.60.120.200">
    <property type="match status" value="2"/>
</dbReference>
<evidence type="ECO:0000313" key="5">
    <source>
        <dbReference type="EMBL" id="ACG45643.1"/>
    </source>
</evidence>
<keyword evidence="2" id="KW-0326">Glycosidase</keyword>
<evidence type="ECO:0000256" key="3">
    <source>
        <dbReference type="SAM" id="MobiDB-lite"/>
    </source>
</evidence>
<accession>B6U8G0</accession>
<evidence type="ECO:0000259" key="4">
    <source>
        <dbReference type="Pfam" id="PF00722"/>
    </source>
</evidence>
<sequence>MASESEACSWEPHLLHPNGTEPLHRIAVDYCPEACLHERHAGEIHVTYDDRGGARWRSCCRFLPGSAVATTIRAPAGDTSGLNYNIYLSSLEGSADQDEIDFEFLGHDKRAVQTNYYVGGNGGREPWPEKPMYLYASVWDASHIADGAWTGTYHGRDAPYVCSYKDVRVPTAEHSVEDAAHAPAGDPVAADAAAAAEEEKDAGAGEV</sequence>
<feature type="domain" description="GH16" evidence="4">
    <location>
        <begin position="43"/>
        <end position="125"/>
    </location>
</feature>
<dbReference type="GO" id="GO:0005975">
    <property type="term" value="P:carbohydrate metabolic process"/>
    <property type="evidence" value="ECO:0007669"/>
    <property type="project" value="InterPro"/>
</dbReference>
<evidence type="ECO:0000256" key="1">
    <source>
        <dbReference type="ARBA" id="ARBA00022801"/>
    </source>
</evidence>
<reference evidence="5" key="1">
    <citation type="journal article" date="2009" name="Plant Mol. Biol.">
        <title>Insights into corn genes derived from large-scale cDNA sequencing.</title>
        <authorList>
            <person name="Alexandrov N.N."/>
            <person name="Brover V.V."/>
            <person name="Freidin S."/>
            <person name="Troukhan M.E."/>
            <person name="Tatarinova T.V."/>
            <person name="Zhang H."/>
            <person name="Swaller T.J."/>
            <person name="Lu Y.P."/>
            <person name="Bouck J."/>
            <person name="Flavell R.B."/>
            <person name="Feldmann K.A."/>
        </authorList>
    </citation>
    <scope>NUCLEOTIDE SEQUENCE</scope>
</reference>
<proteinExistence type="evidence at transcript level"/>
<dbReference type="InterPro" id="IPR000757">
    <property type="entry name" value="Beta-glucanase-like"/>
</dbReference>
<protein>
    <recommendedName>
        <fullName evidence="4">GH16 domain-containing protein</fullName>
    </recommendedName>
</protein>
<dbReference type="AlphaFoldDB" id="B6U8G0"/>
<dbReference type="GO" id="GO:0004553">
    <property type="term" value="F:hydrolase activity, hydrolyzing O-glycosyl compounds"/>
    <property type="evidence" value="ECO:0007669"/>
    <property type="project" value="InterPro"/>
</dbReference>
<dbReference type="PANTHER" id="PTHR31062">
    <property type="entry name" value="XYLOGLUCAN ENDOTRANSGLUCOSYLASE/HYDROLASE PROTEIN 8-RELATED"/>
    <property type="match status" value="1"/>
</dbReference>
<evidence type="ECO:0000256" key="2">
    <source>
        <dbReference type="ARBA" id="ARBA00023295"/>
    </source>
</evidence>
<dbReference type="ExpressionAtlas" id="B6U8G0">
    <property type="expression patterns" value="baseline and differential"/>
</dbReference>
<dbReference type="EMBL" id="EU973525">
    <property type="protein sequence ID" value="ACG45643.1"/>
    <property type="molecule type" value="mRNA"/>
</dbReference>
<dbReference type="Pfam" id="PF00722">
    <property type="entry name" value="Glyco_hydro_16"/>
    <property type="match status" value="1"/>
</dbReference>
<dbReference type="InterPro" id="IPR013320">
    <property type="entry name" value="ConA-like_dom_sf"/>
</dbReference>
<dbReference type="CAZy" id="GH16">
    <property type="family name" value="Glycoside Hydrolase Family 16"/>
</dbReference>